<protein>
    <submittedName>
        <fullName evidence="2">Uncharacterized protein</fullName>
    </submittedName>
</protein>
<dbReference type="EMBL" id="CP119321">
    <property type="protein sequence ID" value="WEK12903.1"/>
    <property type="molecule type" value="Genomic_DNA"/>
</dbReference>
<proteinExistence type="predicted"/>
<keyword evidence="1" id="KW-0732">Signal</keyword>
<feature type="chain" id="PRO_5042507326" evidence="1">
    <location>
        <begin position="29"/>
        <end position="86"/>
    </location>
</feature>
<evidence type="ECO:0000313" key="2">
    <source>
        <dbReference type="EMBL" id="WEK12903.1"/>
    </source>
</evidence>
<accession>A0AAJ6B285</accession>
<sequence length="86" mass="9115">MIREADRAISRVLLVAVVAALIWSFATAAPPAALAAEQEPDGFVIGEAVRADGVSADARDRVHAIADGRTTLDALHSRVRTEDDHV</sequence>
<evidence type="ECO:0000313" key="3">
    <source>
        <dbReference type="Proteomes" id="UP001213972"/>
    </source>
</evidence>
<dbReference type="AlphaFoldDB" id="A0AAJ6B285"/>
<feature type="signal peptide" evidence="1">
    <location>
        <begin position="1"/>
        <end position="28"/>
    </location>
</feature>
<gene>
    <name evidence="2" type="ORF">P0Y48_10560</name>
</gene>
<name>A0AAJ6B285_9MICO</name>
<dbReference type="Proteomes" id="UP001213972">
    <property type="component" value="Chromosome"/>
</dbReference>
<organism evidence="2 3">
    <name type="scientific">Candidatus Microbacterium phytovorans</name>
    <dbReference type="NCBI Taxonomy" id="3121374"/>
    <lineage>
        <taxon>Bacteria</taxon>
        <taxon>Bacillati</taxon>
        <taxon>Actinomycetota</taxon>
        <taxon>Actinomycetes</taxon>
        <taxon>Micrococcales</taxon>
        <taxon>Microbacteriaceae</taxon>
        <taxon>Microbacterium</taxon>
    </lineage>
</organism>
<evidence type="ECO:0000256" key="1">
    <source>
        <dbReference type="SAM" id="SignalP"/>
    </source>
</evidence>
<reference evidence="2" key="1">
    <citation type="submission" date="2023-03" db="EMBL/GenBank/DDBJ databases">
        <title>Andean soil-derived lignocellulolytic bacterial consortium as a source of novel taxa and putative plastic-active enzymes.</title>
        <authorList>
            <person name="Diaz-Garcia L."/>
            <person name="Chuvochina M."/>
            <person name="Feuerriegel G."/>
            <person name="Bunk B."/>
            <person name="Sproer C."/>
            <person name="Streit W.R."/>
            <person name="Rodriguez L.M."/>
            <person name="Overmann J."/>
            <person name="Jimenez D.J."/>
        </authorList>
    </citation>
    <scope>NUCLEOTIDE SEQUENCE</scope>
    <source>
        <strain evidence="2">MAG 4610</strain>
    </source>
</reference>